<comment type="caution">
    <text evidence="2">The sequence shown here is derived from an EMBL/GenBank/DDBJ whole genome shotgun (WGS) entry which is preliminary data.</text>
</comment>
<reference evidence="2" key="1">
    <citation type="submission" date="2022-11" db="EMBL/GenBank/DDBJ databases">
        <authorList>
            <person name="Scott C."/>
            <person name="Bruce N."/>
        </authorList>
    </citation>
    <scope>NUCLEOTIDE SEQUENCE</scope>
</reference>
<accession>A0A9P1HED6</accession>
<evidence type="ECO:0000313" key="2">
    <source>
        <dbReference type="EMBL" id="CAI4220109.1"/>
    </source>
</evidence>
<sequence length="192" mass="20498">MALRDSVSSSSTPNGHGDGYFSMRPQAAATAQRQTSTQPAPPGKLAAHAAAAGQVDESEWAAFEADIAAATVPYSEDAIISADAVPANGADDAEREDATRALEEEFDEMSELEARARRLKEKREALRLRSASQLSSVTEPEVAKPPSGAGKENQDSSRKPTSDEDGDDDDDDDDDYDEDDYAWGGLRYAGRA</sequence>
<dbReference type="AlphaFoldDB" id="A0A9P1HED6"/>
<feature type="compositionally biased region" description="Polar residues" evidence="1">
    <location>
        <begin position="1"/>
        <end position="14"/>
    </location>
</feature>
<feature type="region of interest" description="Disordered" evidence="1">
    <location>
        <begin position="1"/>
        <end position="51"/>
    </location>
</feature>
<feature type="compositionally biased region" description="Low complexity" evidence="1">
    <location>
        <begin position="24"/>
        <end position="51"/>
    </location>
</feature>
<dbReference type="Proteomes" id="UP000838763">
    <property type="component" value="Unassembled WGS sequence"/>
</dbReference>
<gene>
    <name evidence="2" type="ORF">PPNO1_LOCUS9649</name>
</gene>
<keyword evidence="3" id="KW-1185">Reference proteome</keyword>
<organism evidence="2 3">
    <name type="scientific">Parascedosporium putredinis</name>
    <dbReference type="NCBI Taxonomy" id="1442378"/>
    <lineage>
        <taxon>Eukaryota</taxon>
        <taxon>Fungi</taxon>
        <taxon>Dikarya</taxon>
        <taxon>Ascomycota</taxon>
        <taxon>Pezizomycotina</taxon>
        <taxon>Sordariomycetes</taxon>
        <taxon>Hypocreomycetidae</taxon>
        <taxon>Microascales</taxon>
        <taxon>Microascaceae</taxon>
        <taxon>Parascedosporium</taxon>
    </lineage>
</organism>
<name>A0A9P1HED6_9PEZI</name>
<feature type="region of interest" description="Disordered" evidence="1">
    <location>
        <begin position="126"/>
        <end position="192"/>
    </location>
</feature>
<protein>
    <submittedName>
        <fullName evidence="2">Uncharacterized protein</fullName>
    </submittedName>
</protein>
<dbReference type="EMBL" id="CALLCH030000021">
    <property type="protein sequence ID" value="CAI4220109.1"/>
    <property type="molecule type" value="Genomic_DNA"/>
</dbReference>
<evidence type="ECO:0000313" key="3">
    <source>
        <dbReference type="Proteomes" id="UP000838763"/>
    </source>
</evidence>
<feature type="compositionally biased region" description="Acidic residues" evidence="1">
    <location>
        <begin position="163"/>
        <end position="181"/>
    </location>
</feature>
<proteinExistence type="predicted"/>
<evidence type="ECO:0000256" key="1">
    <source>
        <dbReference type="SAM" id="MobiDB-lite"/>
    </source>
</evidence>
<feature type="compositionally biased region" description="Basic and acidic residues" evidence="1">
    <location>
        <begin position="152"/>
        <end position="162"/>
    </location>
</feature>